<dbReference type="CDD" id="cd12624">
    <property type="entry name" value="RRM_PRC"/>
    <property type="match status" value="1"/>
</dbReference>
<keyword evidence="6" id="KW-0804">Transcription</keyword>
<feature type="compositionally biased region" description="Basic and acidic residues" evidence="9">
    <location>
        <begin position="947"/>
        <end position="971"/>
    </location>
</feature>
<keyword evidence="4" id="KW-0805">Transcription regulation</keyword>
<dbReference type="InterPro" id="IPR035979">
    <property type="entry name" value="RBD_domain_sf"/>
</dbReference>
<dbReference type="EMBL" id="JAERUA010000010">
    <property type="protein sequence ID" value="KAI1894340.1"/>
    <property type="molecule type" value="Genomic_DNA"/>
</dbReference>
<keyword evidence="2" id="KW-0597">Phosphoprotein</keyword>
<feature type="compositionally biased region" description="Basic and acidic residues" evidence="9">
    <location>
        <begin position="459"/>
        <end position="469"/>
    </location>
</feature>
<dbReference type="PANTHER" id="PTHR15528:SF5">
    <property type="entry name" value="PEROXISOME PROLIFERATOR-ACTIVATED RECEPTOR GAMMA COACTIVATOR-RELATED PROTEIN 1"/>
    <property type="match status" value="1"/>
</dbReference>
<comment type="subcellular location">
    <subcellularLocation>
        <location evidence="1">Nucleus</location>
    </subcellularLocation>
</comment>
<feature type="region of interest" description="Disordered" evidence="9">
    <location>
        <begin position="761"/>
        <end position="1106"/>
    </location>
</feature>
<feature type="region of interest" description="Disordered" evidence="9">
    <location>
        <begin position="244"/>
        <end position="508"/>
    </location>
</feature>
<feature type="compositionally biased region" description="Basic residues" evidence="9">
    <location>
        <begin position="1073"/>
        <end position="1083"/>
    </location>
</feature>
<feature type="region of interest" description="Disordered" evidence="9">
    <location>
        <begin position="94"/>
        <end position="126"/>
    </location>
</feature>
<dbReference type="GO" id="GO:0045944">
    <property type="term" value="P:positive regulation of transcription by RNA polymerase II"/>
    <property type="evidence" value="ECO:0007669"/>
    <property type="project" value="TreeGrafter"/>
</dbReference>
<gene>
    <name evidence="11" type="ORF">AGOR_G00114810</name>
</gene>
<proteinExistence type="predicted"/>
<dbReference type="GO" id="GO:0003712">
    <property type="term" value="F:transcription coregulator activity"/>
    <property type="evidence" value="ECO:0007669"/>
    <property type="project" value="InterPro"/>
</dbReference>
<name>A0A8T3DDP8_9TELE</name>
<dbReference type="SMART" id="SM00360">
    <property type="entry name" value="RRM"/>
    <property type="match status" value="1"/>
</dbReference>
<feature type="compositionally biased region" description="Polar residues" evidence="9">
    <location>
        <begin position="548"/>
        <end position="571"/>
    </location>
</feature>
<feature type="compositionally biased region" description="Polar residues" evidence="9">
    <location>
        <begin position="834"/>
        <end position="855"/>
    </location>
</feature>
<dbReference type="AlphaFoldDB" id="A0A8T3DDP8"/>
<dbReference type="InterPro" id="IPR034605">
    <property type="entry name" value="PGC-1"/>
</dbReference>
<evidence type="ECO:0000313" key="11">
    <source>
        <dbReference type="EMBL" id="KAI1894340.1"/>
    </source>
</evidence>
<feature type="compositionally biased region" description="Polar residues" evidence="9">
    <location>
        <begin position="579"/>
        <end position="589"/>
    </location>
</feature>
<feature type="compositionally biased region" description="Pro residues" evidence="9">
    <location>
        <begin position="474"/>
        <end position="485"/>
    </location>
</feature>
<feature type="compositionally biased region" description="Low complexity" evidence="9">
    <location>
        <begin position="1027"/>
        <end position="1036"/>
    </location>
</feature>
<dbReference type="Pfam" id="PF00076">
    <property type="entry name" value="RRM_1"/>
    <property type="match status" value="1"/>
</dbReference>
<dbReference type="SUPFAM" id="SSF54928">
    <property type="entry name" value="RNA-binding domain, RBD"/>
    <property type="match status" value="1"/>
</dbReference>
<sequence>MAAQWGEAEHLPTYNMELFATNALDEAALSVGNVQDLRLDSGDALESLADCLDPSILSIFEEPSANGKSRLEEENDATLLTALTEILDNVDDDNLSPFDTLPDSEFLSGQKGRGQSPTEGPDGQGKVWEDCSWWETLGPVPQQSISGDAEDCTEATCLYSTDSSHQELSLALGEDGNYVTLGDLVKNMHPYCMPVSLESAEGVCEQMLPEGGILLEVVDRGEQGEPILAIPDLNFSVMLLKEVTGESEQRVPEEESTVNAPREGVPIIPVTPSNPTSVIQERKEKVVMERPKDETSEKCPSRRKKKRKTKENTHSESRVLRSTSAKQCAESLSQKTPGSESKSSKKKKVTFALPGRAANPEHLKEEEIRADTEQPEKQEASQEETTTEKVLDEPAKTVTELDSTPTPLASKETPEPEAEVDNMQASITKESSVSKQSESKPKPLSLQQYRLLRQKRKPVPKENQEDHSTKWPTLPEPPTELPPLPCLVDPNPRDPRKPPTPQVVTKTAPEITPVWQPLGSNVPPIPKALLVPLGSSLAASNKPAANPSKEQVAQPTPNSATSTKEVPSLRSQAPVGVPQGTSSSVYQSPQPGPVKDKATSLQVDTNGVLIQEPSGQRMELNQQQQQRGVATEAPQLSPPSSEPKIQSKTLPQTTTTTTPQGQSGPTHLKTAADHPDNHPLATEPTVVASQPQTVAILTGPVPAQVEISKPQQAIPKNAPQVQTPPSDDSSATRELIQSFTSEIGIEATDLTSLLEQFEETQAKEEQRVPEVCGRAATVGSSRSEQQVDRKSVEHTWIPDLGSSAGLTPPATPPHPTWKPLAPVALLGNPKVPKQSPSKATKNNTRLLPFNATGSKPTMLGALARPSVSTDHDYCLPRQEAPTGELDRRWNVKRQASITIKPIERPSPHSVTVTVTAPGKLLNQPLDHRTEAKAPAPTGSVFLSPESSPHRPEVETAQPEEKCPKSEFHYSEKTASSPRRKRGRPSTRYRVQSPSSDTGSSDSSSRPSSQSPSHSPHRKRYRSHRSESSSSSGSSSRSRSRSRSRSHSRSRCPPRRRRYSYSSSRSGSWSRSCSRSRSRSRSRSPRGGQSRYLRNGNGCHSPTYRQGYRYDTRESFRHEDTKVRKEKAIEERRVVYVGRIRGGMSRSELKERFSLFGEIEECTLHFRDHGDNYGFVTYYSTKDAFNAIENGGKLRQPDELPFDLCFGGRRQFCKSSYADLDSNRDYDPLPAKGKFDALDFDTLLKQAQKGLRR</sequence>
<feature type="compositionally biased region" description="Basic and acidic residues" evidence="9">
    <location>
        <begin position="310"/>
        <end position="319"/>
    </location>
</feature>
<evidence type="ECO:0000256" key="2">
    <source>
        <dbReference type="ARBA" id="ARBA00022553"/>
    </source>
</evidence>
<feature type="compositionally biased region" description="Low complexity" evidence="9">
    <location>
        <begin position="1059"/>
        <end position="1072"/>
    </location>
</feature>
<evidence type="ECO:0000256" key="1">
    <source>
        <dbReference type="ARBA" id="ARBA00004123"/>
    </source>
</evidence>
<keyword evidence="7" id="KW-0539">Nucleus</keyword>
<evidence type="ECO:0000256" key="5">
    <source>
        <dbReference type="ARBA" id="ARBA00023159"/>
    </source>
</evidence>
<dbReference type="InterPro" id="IPR012677">
    <property type="entry name" value="Nucleotide-bd_a/b_plait_sf"/>
</dbReference>
<feature type="compositionally biased region" description="Polar residues" evidence="9">
    <location>
        <begin position="320"/>
        <end position="340"/>
    </location>
</feature>
<dbReference type="InterPro" id="IPR034834">
    <property type="entry name" value="PRC_RRM"/>
</dbReference>
<dbReference type="InterPro" id="IPR000504">
    <property type="entry name" value="RRM_dom"/>
</dbReference>
<feature type="compositionally biased region" description="Low complexity" evidence="9">
    <location>
        <begin position="991"/>
        <end position="1013"/>
    </location>
</feature>
<evidence type="ECO:0000256" key="8">
    <source>
        <dbReference type="PROSITE-ProRule" id="PRU00176"/>
    </source>
</evidence>
<feature type="compositionally biased region" description="Basic and acidic residues" evidence="9">
    <location>
        <begin position="359"/>
        <end position="395"/>
    </location>
</feature>
<feature type="region of interest" description="Disordered" evidence="9">
    <location>
        <begin position="538"/>
        <end position="688"/>
    </location>
</feature>
<feature type="compositionally biased region" description="Polar residues" evidence="9">
    <location>
        <begin position="719"/>
        <end position="729"/>
    </location>
</feature>
<accession>A0A8T3DDP8</accession>
<evidence type="ECO:0000256" key="4">
    <source>
        <dbReference type="ARBA" id="ARBA00023015"/>
    </source>
</evidence>
<comment type="caution">
    <text evidence="11">The sequence shown here is derived from an EMBL/GenBank/DDBJ whole genome shotgun (WGS) entry which is preliminary data.</text>
</comment>
<dbReference type="PANTHER" id="PTHR15528">
    <property type="entry name" value="PEROXISOME PROLIFERATOR ACTIVATED RECEPTOR GAMMA COACTIVATOR 1 PGC-1 -RELATED"/>
    <property type="match status" value="1"/>
</dbReference>
<evidence type="ECO:0000259" key="10">
    <source>
        <dbReference type="PROSITE" id="PS50102"/>
    </source>
</evidence>
<feature type="compositionally biased region" description="Low complexity" evidence="9">
    <location>
        <begin position="649"/>
        <end position="666"/>
    </location>
</feature>
<keyword evidence="5" id="KW-0010">Activator</keyword>
<protein>
    <recommendedName>
        <fullName evidence="10">RRM domain-containing protein</fullName>
    </recommendedName>
</protein>
<dbReference type="GO" id="GO:0003723">
    <property type="term" value="F:RNA binding"/>
    <property type="evidence" value="ECO:0007669"/>
    <property type="project" value="UniProtKB-UniRule"/>
</dbReference>
<feature type="domain" description="RRM" evidence="10">
    <location>
        <begin position="1132"/>
        <end position="1209"/>
    </location>
</feature>
<keyword evidence="3 8" id="KW-0694">RNA-binding</keyword>
<evidence type="ECO:0000313" key="12">
    <source>
        <dbReference type="Proteomes" id="UP000829720"/>
    </source>
</evidence>
<reference evidence="11" key="1">
    <citation type="submission" date="2021-01" db="EMBL/GenBank/DDBJ databases">
        <authorList>
            <person name="Zahm M."/>
            <person name="Roques C."/>
            <person name="Cabau C."/>
            <person name="Klopp C."/>
            <person name="Donnadieu C."/>
            <person name="Jouanno E."/>
            <person name="Lampietro C."/>
            <person name="Louis A."/>
            <person name="Herpin A."/>
            <person name="Echchiki A."/>
            <person name="Berthelot C."/>
            <person name="Parey E."/>
            <person name="Roest-Crollius H."/>
            <person name="Braasch I."/>
            <person name="Postlethwait J."/>
            <person name="Bobe J."/>
            <person name="Montfort J."/>
            <person name="Bouchez O."/>
            <person name="Begum T."/>
            <person name="Mejri S."/>
            <person name="Adams A."/>
            <person name="Chen W.-J."/>
            <person name="Guiguen Y."/>
        </authorList>
    </citation>
    <scope>NUCLEOTIDE SEQUENCE</scope>
    <source>
        <tissue evidence="11">Blood</tissue>
    </source>
</reference>
<keyword evidence="12" id="KW-1185">Reference proteome</keyword>
<evidence type="ECO:0000256" key="9">
    <source>
        <dbReference type="SAM" id="MobiDB-lite"/>
    </source>
</evidence>
<evidence type="ECO:0000256" key="6">
    <source>
        <dbReference type="ARBA" id="ARBA00023163"/>
    </source>
</evidence>
<dbReference type="Proteomes" id="UP000829720">
    <property type="component" value="Unassembled WGS sequence"/>
</dbReference>
<dbReference type="GO" id="GO:0005634">
    <property type="term" value="C:nucleus"/>
    <property type="evidence" value="ECO:0007669"/>
    <property type="project" value="UniProtKB-SubCell"/>
</dbReference>
<organism evidence="11 12">
    <name type="scientific">Albula goreensis</name>
    <dbReference type="NCBI Taxonomy" id="1534307"/>
    <lineage>
        <taxon>Eukaryota</taxon>
        <taxon>Metazoa</taxon>
        <taxon>Chordata</taxon>
        <taxon>Craniata</taxon>
        <taxon>Vertebrata</taxon>
        <taxon>Euteleostomi</taxon>
        <taxon>Actinopterygii</taxon>
        <taxon>Neopterygii</taxon>
        <taxon>Teleostei</taxon>
        <taxon>Albuliformes</taxon>
        <taxon>Albulidae</taxon>
        <taxon>Albula</taxon>
    </lineage>
</organism>
<feature type="compositionally biased region" description="Basic and acidic residues" evidence="9">
    <location>
        <begin position="244"/>
        <end position="253"/>
    </location>
</feature>
<feature type="region of interest" description="Disordered" evidence="9">
    <location>
        <begin position="711"/>
        <end position="732"/>
    </location>
</feature>
<evidence type="ECO:0000256" key="7">
    <source>
        <dbReference type="ARBA" id="ARBA00023242"/>
    </source>
</evidence>
<dbReference type="OrthoDB" id="10047851at2759"/>
<dbReference type="PROSITE" id="PS50102">
    <property type="entry name" value="RRM"/>
    <property type="match status" value="1"/>
</dbReference>
<feature type="compositionally biased region" description="Basic residues" evidence="9">
    <location>
        <begin position="977"/>
        <end position="986"/>
    </location>
</feature>
<feature type="compositionally biased region" description="Basic and acidic residues" evidence="9">
    <location>
        <begin position="280"/>
        <end position="300"/>
    </location>
</feature>
<evidence type="ECO:0000256" key="3">
    <source>
        <dbReference type="ARBA" id="ARBA00022884"/>
    </source>
</evidence>
<feature type="compositionally biased region" description="Basic residues" evidence="9">
    <location>
        <begin position="1037"/>
        <end position="1058"/>
    </location>
</feature>
<dbReference type="Gene3D" id="3.30.70.330">
    <property type="match status" value="1"/>
</dbReference>